<dbReference type="InterPro" id="IPR011990">
    <property type="entry name" value="TPR-like_helical_dom_sf"/>
</dbReference>
<proteinExistence type="predicted"/>
<dbReference type="Pfam" id="PF13432">
    <property type="entry name" value="TPR_16"/>
    <property type="match status" value="2"/>
</dbReference>
<keyword evidence="4" id="KW-1185">Reference proteome</keyword>
<keyword evidence="2" id="KW-0472">Membrane</keyword>
<reference evidence="3 4" key="1">
    <citation type="journal article" date="2014" name="Int. J. Syst. Evol. Microbiol.">
        <title>Complete genome sequence of Corynebacterium casei LMG S-19264T (=DSM 44701T), isolated from a smear-ripened cheese.</title>
        <authorList>
            <consortium name="US DOE Joint Genome Institute (JGI-PGF)"/>
            <person name="Walter F."/>
            <person name="Albersmeier A."/>
            <person name="Kalinowski J."/>
            <person name="Ruckert C."/>
        </authorList>
    </citation>
    <scope>NUCLEOTIDE SEQUENCE [LARGE SCALE GENOMIC DNA]</scope>
    <source>
        <strain evidence="3 4">CGMCC 4.7111</strain>
    </source>
</reference>
<dbReference type="RefSeq" id="WP_229702597.1">
    <property type="nucleotide sequence ID" value="NZ_BMMM01000002.1"/>
</dbReference>
<evidence type="ECO:0000256" key="1">
    <source>
        <dbReference type="SAM" id="MobiDB-lite"/>
    </source>
</evidence>
<dbReference type="AlphaFoldDB" id="A0A917XVN6"/>
<evidence type="ECO:0000313" key="4">
    <source>
        <dbReference type="Proteomes" id="UP000600365"/>
    </source>
</evidence>
<evidence type="ECO:0000313" key="3">
    <source>
        <dbReference type="EMBL" id="GGN53374.1"/>
    </source>
</evidence>
<dbReference type="Gene3D" id="1.25.40.10">
    <property type="entry name" value="Tetratricopeptide repeat domain"/>
    <property type="match status" value="3"/>
</dbReference>
<sequence>MEIEKQQPVLSGLQLQEPRGPRFSPVAQRVLLRVVVGGAVVGGVLVLLPPARHAMVPPSPGPGAVSRAQRAVAAGVPASLPDLTALIGDREAHLRAHPRDEQSWAVLGSAYVEEARRTATPAYYSKAEKALHTSLQLRPERNTEALEGLAALANARGEFQEAKEWGEEAVEQSPKRWTTYPLLIDAYAGIGDYKATRKTLEKLQKLHSGPAVLAQASRVYWDRGWREDAMATIADAAAGAGTPAEEAVFLQQAGDLAWERGDPEQSLRYYEAALRADADAHGALAGQGRALAALGRTSDALNAYRTALAKRPAPRYALELGELYEKLGIGRAAREQYDLLRERVRQDTAGGVDDELVLGLFEADHGDPAEAVERLRDEWDRRPAIPVADALGWALHRTGADEEAVKFASKVLDKEHGGGVRSALYMYHLGEIERSLDLSGPARRHLTDALRINPYFSPLLAPLAREALDGLGEPPAGGPPEPPEEEPEEYPEPPGAEPAPQPARTPAAKPARTSAPKPPQPPAPRRSASH</sequence>
<keyword evidence="2" id="KW-1133">Transmembrane helix</keyword>
<feature type="transmembrane region" description="Helical" evidence="2">
    <location>
        <begin position="30"/>
        <end position="48"/>
    </location>
</feature>
<feature type="region of interest" description="Disordered" evidence="1">
    <location>
        <begin position="468"/>
        <end position="530"/>
    </location>
</feature>
<feature type="compositionally biased region" description="Low complexity" evidence="1">
    <location>
        <begin position="504"/>
        <end position="515"/>
    </location>
</feature>
<dbReference type="PANTHER" id="PTHR12558:SF13">
    <property type="entry name" value="CELL DIVISION CYCLE PROTEIN 27 HOMOLOG"/>
    <property type="match status" value="1"/>
</dbReference>
<organism evidence="3 4">
    <name type="scientific">Streptomyces albiflavescens</name>
    <dbReference type="NCBI Taxonomy" id="1623582"/>
    <lineage>
        <taxon>Bacteria</taxon>
        <taxon>Bacillati</taxon>
        <taxon>Actinomycetota</taxon>
        <taxon>Actinomycetes</taxon>
        <taxon>Kitasatosporales</taxon>
        <taxon>Streptomycetaceae</taxon>
        <taxon>Streptomyces</taxon>
    </lineage>
</organism>
<dbReference type="PANTHER" id="PTHR12558">
    <property type="entry name" value="CELL DIVISION CYCLE 16,23,27"/>
    <property type="match status" value="1"/>
</dbReference>
<gene>
    <name evidence="3" type="ORF">GCM10011579_011520</name>
</gene>
<protein>
    <recommendedName>
        <fullName evidence="5">Tetratricopeptide repeat protein</fullName>
    </recommendedName>
</protein>
<evidence type="ECO:0000256" key="2">
    <source>
        <dbReference type="SAM" id="Phobius"/>
    </source>
</evidence>
<dbReference type="SUPFAM" id="SSF48452">
    <property type="entry name" value="TPR-like"/>
    <property type="match status" value="1"/>
</dbReference>
<dbReference type="EMBL" id="BMMM01000002">
    <property type="protein sequence ID" value="GGN53374.1"/>
    <property type="molecule type" value="Genomic_DNA"/>
</dbReference>
<dbReference type="InterPro" id="IPR019734">
    <property type="entry name" value="TPR_rpt"/>
</dbReference>
<evidence type="ECO:0008006" key="5">
    <source>
        <dbReference type="Google" id="ProtNLM"/>
    </source>
</evidence>
<feature type="compositionally biased region" description="Pro residues" evidence="1">
    <location>
        <begin position="492"/>
        <end position="503"/>
    </location>
</feature>
<accession>A0A917XVN6</accession>
<keyword evidence="2" id="KW-0812">Transmembrane</keyword>
<comment type="caution">
    <text evidence="3">The sequence shown here is derived from an EMBL/GenBank/DDBJ whole genome shotgun (WGS) entry which is preliminary data.</text>
</comment>
<feature type="compositionally biased region" description="Acidic residues" evidence="1">
    <location>
        <begin position="482"/>
        <end position="491"/>
    </location>
</feature>
<dbReference type="Proteomes" id="UP000600365">
    <property type="component" value="Unassembled WGS sequence"/>
</dbReference>
<name>A0A917XVN6_9ACTN</name>
<dbReference type="SMART" id="SM00028">
    <property type="entry name" value="TPR"/>
    <property type="match status" value="4"/>
</dbReference>